<evidence type="ECO:0000313" key="2">
    <source>
        <dbReference type="Proteomes" id="UP001497700"/>
    </source>
</evidence>
<organism evidence="1 2">
    <name type="scientific">Hypoxylon rubiginosum</name>
    <dbReference type="NCBI Taxonomy" id="110542"/>
    <lineage>
        <taxon>Eukaryota</taxon>
        <taxon>Fungi</taxon>
        <taxon>Dikarya</taxon>
        <taxon>Ascomycota</taxon>
        <taxon>Pezizomycotina</taxon>
        <taxon>Sordariomycetes</taxon>
        <taxon>Xylariomycetidae</taxon>
        <taxon>Xylariales</taxon>
        <taxon>Hypoxylaceae</taxon>
        <taxon>Hypoxylon</taxon>
    </lineage>
</organism>
<dbReference type="EMBL" id="MU393444">
    <property type="protein sequence ID" value="KAI4867764.1"/>
    <property type="molecule type" value="Genomic_DNA"/>
</dbReference>
<dbReference type="Proteomes" id="UP001497700">
    <property type="component" value="Unassembled WGS sequence"/>
</dbReference>
<sequence length="631" mass="70641">MTRGKALATMPLKFPTIYLLPTHIEAEKLPELESKIPSLTYDINEASIVLGKISNRERAKFELRRRSIVTEDVEPAPTSLPNPENQADDSSPPPKRRRLSRSTSPRTPRGARSASVSDGDESLGSSSGSHGVTGGRDQGLGIAVDGDKSTIQVVKLAWLIDSLAQGAILPIDNYLIYRGRKPQQVTNRQPPSPNDILHRARQENSNVKAGSASSFSHVYTPTSQHSRTSSQKRPALVQESTSEHELRKHMPPVPEFLHTNYSCERPTPVNPPNDPFIQELKKVRTLRTLEGDEIGVRAYSTAIAALAAYPYSISQPAEVVRLPGCNEKIATLYRQWEANGFLEEVENAKRDPKMSTLQLFYNIWGVAATTSREFYKKGWRDLDDIIEYGWDDLSRVQQIGVKYYEELQEKIPRSKVEEIANVILAHANKVRKGFQMVIVGGYRRGKSESGDVDVILSHPDPAATMSFVADIVNSLEKDKYITHTLIMSTKNSERGQTPVSWKGNCKAGAGFDTLDKALVVWQDPRWDETVSSKNPNPHRRVDIIISPWKTAGCAVIGWTGGTTFERDLRRYCKKWKNLKFDSSGLRDRVNGDWVDLESDANGPAPDMLTAEKRVFERLGLEWRPPEERCTG</sequence>
<name>A0ACB9Z9J2_9PEZI</name>
<comment type="caution">
    <text evidence="1">The sequence shown here is derived from an EMBL/GenBank/DDBJ whole genome shotgun (WGS) entry which is preliminary data.</text>
</comment>
<gene>
    <name evidence="1" type="ORF">F4820DRAFT_187108</name>
</gene>
<accession>A0ACB9Z9J2</accession>
<protein>
    <submittedName>
        <fullName evidence="1">Nucleotidyltransferase</fullName>
    </submittedName>
</protein>
<evidence type="ECO:0000313" key="1">
    <source>
        <dbReference type="EMBL" id="KAI4867764.1"/>
    </source>
</evidence>
<proteinExistence type="predicted"/>
<reference evidence="1 2" key="1">
    <citation type="journal article" date="2022" name="New Phytol.">
        <title>Ecological generalism drives hyperdiversity of secondary metabolite gene clusters in xylarialean endophytes.</title>
        <authorList>
            <person name="Franco M.E.E."/>
            <person name="Wisecaver J.H."/>
            <person name="Arnold A.E."/>
            <person name="Ju Y.M."/>
            <person name="Slot J.C."/>
            <person name="Ahrendt S."/>
            <person name="Moore L.P."/>
            <person name="Eastman K.E."/>
            <person name="Scott K."/>
            <person name="Konkel Z."/>
            <person name="Mondo S.J."/>
            <person name="Kuo A."/>
            <person name="Hayes R.D."/>
            <person name="Haridas S."/>
            <person name="Andreopoulos B."/>
            <person name="Riley R."/>
            <person name="LaButti K."/>
            <person name="Pangilinan J."/>
            <person name="Lipzen A."/>
            <person name="Amirebrahimi M."/>
            <person name="Yan J."/>
            <person name="Adam C."/>
            <person name="Keymanesh K."/>
            <person name="Ng V."/>
            <person name="Louie K."/>
            <person name="Northen T."/>
            <person name="Drula E."/>
            <person name="Henrissat B."/>
            <person name="Hsieh H.M."/>
            <person name="Youens-Clark K."/>
            <person name="Lutzoni F."/>
            <person name="Miadlikowska J."/>
            <person name="Eastwood D.C."/>
            <person name="Hamelin R.C."/>
            <person name="Grigoriev I.V."/>
            <person name="U'Ren J.M."/>
        </authorList>
    </citation>
    <scope>NUCLEOTIDE SEQUENCE [LARGE SCALE GENOMIC DNA]</scope>
    <source>
        <strain evidence="1 2">CBS 119005</strain>
    </source>
</reference>
<keyword evidence="2" id="KW-1185">Reference proteome</keyword>